<feature type="transmembrane region" description="Helical" evidence="3">
    <location>
        <begin position="36"/>
        <end position="60"/>
    </location>
</feature>
<evidence type="ECO:0000313" key="5">
    <source>
        <dbReference type="Proteomes" id="UP000192639"/>
    </source>
</evidence>
<keyword evidence="3" id="KW-0472">Membrane</keyword>
<sequence>MEETKINEVEKREIDTKNESESRELATKKRRITLGILIKPAIFSLIFLGILSFVLGGFVFTSFEHASFYFNALRSYEDRDMSKVGYTTMDAYKSTLYKDKEMRYFDQVQPGTLKQTNSMHGSWYILPYPEAFPIQNKLQFRAYKSDEMVKLDVAHAENRFKILKNMDKKKFHSWIVDQPVTKIKPFGTLSSADLQSSIAELDPWVSELVNLAQKVIKEFSQKYRTSNFNSETDQEYYVKMNDKKEIELSSELEKGILAILEKLPHDSKLANNGKDKVTIEHVKGWFKRLGYANPTLVDSVVLGRVYFWAAIHSLEVKEDEFEKKVEDFKKKVEAKKEAEKSFREQNKNAKDEDVAKAMEKFAEEIGFMRTMFIYRGISTIFSHLFLSKKRTQYQKFPFNKQGDSRNVFSRFFGIAPSNESSKKIAQILEAMTGEEYPAK</sequence>
<evidence type="ECO:0000313" key="4">
    <source>
        <dbReference type="EMBL" id="ORD93851.1"/>
    </source>
</evidence>
<accession>A0A1Y1S5Z6</accession>
<proteinExistence type="predicted"/>
<keyword evidence="5" id="KW-1185">Reference proteome</keyword>
<dbReference type="VEuPathDB" id="MicrosporidiaDB:ECANGB1_1461"/>
<name>A0A1Y1S5Z6_9MICR</name>
<dbReference type="AlphaFoldDB" id="A0A1Y1S5Z6"/>
<evidence type="ECO:0000256" key="2">
    <source>
        <dbReference type="SAM" id="MobiDB-lite"/>
    </source>
</evidence>
<feature type="coiled-coil region" evidence="1">
    <location>
        <begin position="311"/>
        <end position="352"/>
    </location>
</feature>
<dbReference type="EMBL" id="LWDP01000043">
    <property type="protein sequence ID" value="ORD93851.1"/>
    <property type="molecule type" value="Genomic_DNA"/>
</dbReference>
<gene>
    <name evidence="4" type="ORF">ECANGB1_1461</name>
</gene>
<comment type="caution">
    <text evidence="4">The sequence shown here is derived from an EMBL/GenBank/DDBJ whole genome shotgun (WGS) entry which is preliminary data.</text>
</comment>
<evidence type="ECO:0000256" key="3">
    <source>
        <dbReference type="SAM" id="Phobius"/>
    </source>
</evidence>
<keyword evidence="1" id="KW-0175">Coiled coil</keyword>
<protein>
    <submittedName>
        <fullName evidence="4">Uncharacterized protein</fullName>
    </submittedName>
</protein>
<dbReference type="Proteomes" id="UP000192639">
    <property type="component" value="Unassembled WGS sequence"/>
</dbReference>
<keyword evidence="3" id="KW-1133">Transmembrane helix</keyword>
<organism evidence="4 5">
    <name type="scientific">Enterospora canceri</name>
    <dbReference type="NCBI Taxonomy" id="1081671"/>
    <lineage>
        <taxon>Eukaryota</taxon>
        <taxon>Fungi</taxon>
        <taxon>Fungi incertae sedis</taxon>
        <taxon>Microsporidia</taxon>
        <taxon>Enterocytozoonidae</taxon>
        <taxon>Enterospora</taxon>
    </lineage>
</organism>
<keyword evidence="3" id="KW-0812">Transmembrane</keyword>
<feature type="region of interest" description="Disordered" evidence="2">
    <location>
        <begin position="1"/>
        <end position="22"/>
    </location>
</feature>
<evidence type="ECO:0000256" key="1">
    <source>
        <dbReference type="SAM" id="Coils"/>
    </source>
</evidence>
<dbReference type="OrthoDB" id="10573202at2759"/>
<reference evidence="4 5" key="1">
    <citation type="journal article" date="2017" name="Environ. Microbiol.">
        <title>Decay of the glycolytic pathway and adaptation to intranuclear parasitism within Enterocytozoonidae microsporidia.</title>
        <authorList>
            <person name="Wiredu Boakye D."/>
            <person name="Jaroenlak P."/>
            <person name="Prachumwat A."/>
            <person name="Williams T.A."/>
            <person name="Bateman K.S."/>
            <person name="Itsathitphaisarn O."/>
            <person name="Sritunyalucksana K."/>
            <person name="Paszkiewicz K.H."/>
            <person name="Moore K.A."/>
            <person name="Stentiford G.D."/>
            <person name="Williams B.A."/>
        </authorList>
    </citation>
    <scope>NUCLEOTIDE SEQUENCE [LARGE SCALE GENOMIC DNA]</scope>
    <source>
        <strain evidence="4 5">GB1</strain>
    </source>
</reference>